<keyword evidence="2" id="KW-1185">Reference proteome</keyword>
<name>A0ABP8NNN0_9BACT</name>
<comment type="caution">
    <text evidence="1">The sequence shown here is derived from an EMBL/GenBank/DDBJ whole genome shotgun (WGS) entry which is preliminary data.</text>
</comment>
<organism evidence="1 2">
    <name type="scientific">Novipirellula rosea</name>
    <dbReference type="NCBI Taxonomy" id="1031540"/>
    <lineage>
        <taxon>Bacteria</taxon>
        <taxon>Pseudomonadati</taxon>
        <taxon>Planctomycetota</taxon>
        <taxon>Planctomycetia</taxon>
        <taxon>Pirellulales</taxon>
        <taxon>Pirellulaceae</taxon>
        <taxon>Novipirellula</taxon>
    </lineage>
</organism>
<sequence>MHWCLTNSVMRHAFAIIGVIRGQTFRCRIRRELGEDPRISNADGADLIAIEECEVMAMEEVSAGSRMR</sequence>
<reference evidence="2" key="1">
    <citation type="journal article" date="2019" name="Int. J. Syst. Evol. Microbiol.">
        <title>The Global Catalogue of Microorganisms (GCM) 10K type strain sequencing project: providing services to taxonomists for standard genome sequencing and annotation.</title>
        <authorList>
            <consortium name="The Broad Institute Genomics Platform"/>
            <consortium name="The Broad Institute Genome Sequencing Center for Infectious Disease"/>
            <person name="Wu L."/>
            <person name="Ma J."/>
        </authorList>
    </citation>
    <scope>NUCLEOTIDE SEQUENCE [LARGE SCALE GENOMIC DNA]</scope>
    <source>
        <strain evidence="2">JCM 17759</strain>
    </source>
</reference>
<accession>A0ABP8NNN0</accession>
<dbReference type="Proteomes" id="UP001500840">
    <property type="component" value="Unassembled WGS sequence"/>
</dbReference>
<gene>
    <name evidence="1" type="ORF">GCM10023156_59260</name>
</gene>
<dbReference type="EMBL" id="BAABGA010000098">
    <property type="protein sequence ID" value="GAA4468361.1"/>
    <property type="molecule type" value="Genomic_DNA"/>
</dbReference>
<evidence type="ECO:0000313" key="2">
    <source>
        <dbReference type="Proteomes" id="UP001500840"/>
    </source>
</evidence>
<proteinExistence type="predicted"/>
<protein>
    <submittedName>
        <fullName evidence="1">Uncharacterized protein</fullName>
    </submittedName>
</protein>
<evidence type="ECO:0000313" key="1">
    <source>
        <dbReference type="EMBL" id="GAA4468361.1"/>
    </source>
</evidence>